<reference evidence="1 2" key="1">
    <citation type="submission" date="2020-08" db="EMBL/GenBank/DDBJ databases">
        <title>Genomic Encyclopedia of Type Strains, Phase IV (KMG-IV): sequencing the most valuable type-strain genomes for metagenomic binning, comparative biology and taxonomic classification.</title>
        <authorList>
            <person name="Goeker M."/>
        </authorList>
    </citation>
    <scope>NUCLEOTIDE SEQUENCE [LARGE SCALE GENOMIC DNA]</scope>
    <source>
        <strain evidence="1 2">DSM 26287</strain>
    </source>
</reference>
<dbReference type="InterPro" id="IPR027417">
    <property type="entry name" value="P-loop_NTPase"/>
</dbReference>
<dbReference type="Gene3D" id="3.40.50.300">
    <property type="entry name" value="P-loop containing nucleotide triphosphate hydrolases"/>
    <property type="match status" value="1"/>
</dbReference>
<proteinExistence type="predicted"/>
<evidence type="ECO:0000313" key="2">
    <source>
        <dbReference type="Proteomes" id="UP000537141"/>
    </source>
</evidence>
<dbReference type="InterPro" id="IPR052026">
    <property type="entry name" value="ExeA_AAA_ATPase_DNA-bind"/>
</dbReference>
<gene>
    <name evidence="1" type="ORF">HNQ55_001374</name>
</gene>
<comment type="caution">
    <text evidence="1">The sequence shown here is derived from an EMBL/GenBank/DDBJ whole genome shotgun (WGS) entry which is preliminary data.</text>
</comment>
<dbReference type="Pfam" id="PF05621">
    <property type="entry name" value="TniB"/>
    <property type="match status" value="1"/>
</dbReference>
<dbReference type="PANTHER" id="PTHR35894">
    <property type="entry name" value="GENERAL SECRETION PATHWAY PROTEIN A-RELATED"/>
    <property type="match status" value="1"/>
</dbReference>
<keyword evidence="2" id="KW-1185">Reference proteome</keyword>
<dbReference type="Proteomes" id="UP000537141">
    <property type="component" value="Unassembled WGS sequence"/>
</dbReference>
<name>A0A7X0NG71_9GAMM</name>
<dbReference type="SUPFAM" id="SSF52540">
    <property type="entry name" value="P-loop containing nucleoside triphosphate hydrolases"/>
    <property type="match status" value="1"/>
</dbReference>
<accession>A0A7X0NG71</accession>
<dbReference type="PANTHER" id="PTHR35894:SF5">
    <property type="entry name" value="MU-LIKE PROPHAGE FLUMU DNA TRANSPOSITION PROTEIN B"/>
    <property type="match status" value="1"/>
</dbReference>
<dbReference type="InterPro" id="IPR008868">
    <property type="entry name" value="TniB"/>
</dbReference>
<evidence type="ECO:0000313" key="1">
    <source>
        <dbReference type="EMBL" id="MBB6542874.1"/>
    </source>
</evidence>
<dbReference type="AlphaFoldDB" id="A0A7X0NG71"/>
<protein>
    <submittedName>
        <fullName evidence="1">GTPase SAR1 family protein</fullName>
    </submittedName>
</protein>
<sequence length="334" mass="38588">MRALTLNESELLKNFSECLVEHPQVKEIFQDFDDLRQNRTFQSDQQCMLLIGDTGVGKSHLINHYKKRSLATLNTNSQKVPVLVSRISSTRGLSSTLIQILADLELFGAKYRGTKGHDNDLIKKVVDNFVRAEVELLIINEFQELIEFKSTKERQVIANALKFVSEEAKVPIVLVGMPSSEQIAEEPQWSSRLIRRRTLEYFSLKNKRKYYLQYLMGLAKKMPFEQTPKLEEPHLSIAIFSACRGENRALKHLLLEAIKMSFLKDKTELDKECFKDAYDAIYGKNIKNNPFDQEMNDIEISEVVENSRYNSNAMSQDDMLISRVFSEPKAFKYL</sequence>
<dbReference type="RefSeq" id="WP_184423684.1">
    <property type="nucleotide sequence ID" value="NZ_AP027362.1"/>
</dbReference>
<dbReference type="EMBL" id="JACHHU010000008">
    <property type="protein sequence ID" value="MBB6542874.1"/>
    <property type="molecule type" value="Genomic_DNA"/>
</dbReference>
<organism evidence="1 2">
    <name type="scientific">Thalassotalea piscium</name>
    <dbReference type="NCBI Taxonomy" id="1230533"/>
    <lineage>
        <taxon>Bacteria</taxon>
        <taxon>Pseudomonadati</taxon>
        <taxon>Pseudomonadota</taxon>
        <taxon>Gammaproteobacteria</taxon>
        <taxon>Alteromonadales</taxon>
        <taxon>Colwelliaceae</taxon>
        <taxon>Thalassotalea</taxon>
    </lineage>
</organism>